<dbReference type="PANTHER" id="PTHR43464">
    <property type="entry name" value="METHYLTRANSFERASE"/>
    <property type="match status" value="1"/>
</dbReference>
<evidence type="ECO:0000313" key="5">
    <source>
        <dbReference type="EMBL" id="MBE1523978.1"/>
    </source>
</evidence>
<feature type="domain" description="Methyltransferase" evidence="4">
    <location>
        <begin position="42"/>
        <end position="136"/>
    </location>
</feature>
<dbReference type="Proteomes" id="UP000643525">
    <property type="component" value="Unassembled WGS sequence"/>
</dbReference>
<protein>
    <submittedName>
        <fullName evidence="5">Chemotaxis protein methyltransferase CheR</fullName>
        <ecNumber evidence="5">2.1.1.80</ecNumber>
    </submittedName>
</protein>
<dbReference type="InterPro" id="IPR041698">
    <property type="entry name" value="Methyltransf_25"/>
</dbReference>
<keyword evidence="6" id="KW-1185">Reference proteome</keyword>
<dbReference type="PANTHER" id="PTHR43464:SF19">
    <property type="entry name" value="UBIQUINONE BIOSYNTHESIS O-METHYLTRANSFERASE, MITOCHONDRIAL"/>
    <property type="match status" value="1"/>
</dbReference>
<dbReference type="CDD" id="cd02440">
    <property type="entry name" value="AdoMet_MTases"/>
    <property type="match status" value="1"/>
</dbReference>
<organism evidence="5 6">
    <name type="scientific">Nesterenkonia lutea</name>
    <dbReference type="NCBI Taxonomy" id="272919"/>
    <lineage>
        <taxon>Bacteria</taxon>
        <taxon>Bacillati</taxon>
        <taxon>Actinomycetota</taxon>
        <taxon>Actinomycetes</taxon>
        <taxon>Micrococcales</taxon>
        <taxon>Micrococcaceae</taxon>
        <taxon>Nesterenkonia</taxon>
    </lineage>
</organism>
<reference evidence="5 6" key="1">
    <citation type="submission" date="2020-10" db="EMBL/GenBank/DDBJ databases">
        <title>Sequencing the genomes of 1000 actinobacteria strains.</title>
        <authorList>
            <person name="Klenk H.-P."/>
        </authorList>
    </citation>
    <scope>NUCLEOTIDE SEQUENCE [LARGE SCALE GENOMIC DNA]</scope>
    <source>
        <strain evidence="5 6">DSM 15666</strain>
    </source>
</reference>
<dbReference type="EMBL" id="JADBED010000001">
    <property type="protein sequence ID" value="MBE1523978.1"/>
    <property type="molecule type" value="Genomic_DNA"/>
</dbReference>
<keyword evidence="1 5" id="KW-0489">Methyltransferase</keyword>
<evidence type="ECO:0000256" key="1">
    <source>
        <dbReference type="ARBA" id="ARBA00022603"/>
    </source>
</evidence>
<evidence type="ECO:0000259" key="4">
    <source>
        <dbReference type="Pfam" id="PF13649"/>
    </source>
</evidence>
<dbReference type="GO" id="GO:0008983">
    <property type="term" value="F:protein-glutamate O-methyltransferase activity"/>
    <property type="evidence" value="ECO:0007669"/>
    <property type="project" value="UniProtKB-EC"/>
</dbReference>
<dbReference type="Gene3D" id="3.40.50.150">
    <property type="entry name" value="Vaccinia Virus protein VP39"/>
    <property type="match status" value="1"/>
</dbReference>
<dbReference type="SUPFAM" id="SSF53335">
    <property type="entry name" value="S-adenosyl-L-methionine-dependent methyltransferases"/>
    <property type="match status" value="1"/>
</dbReference>
<accession>A0ABR9JDX8</accession>
<evidence type="ECO:0000256" key="3">
    <source>
        <dbReference type="ARBA" id="ARBA00022691"/>
    </source>
</evidence>
<keyword evidence="3" id="KW-0949">S-adenosyl-L-methionine</keyword>
<dbReference type="InterPro" id="IPR029063">
    <property type="entry name" value="SAM-dependent_MTases_sf"/>
</dbReference>
<evidence type="ECO:0000313" key="6">
    <source>
        <dbReference type="Proteomes" id="UP000643525"/>
    </source>
</evidence>
<keyword evidence="2 5" id="KW-0808">Transferase</keyword>
<evidence type="ECO:0000256" key="2">
    <source>
        <dbReference type="ARBA" id="ARBA00022679"/>
    </source>
</evidence>
<sequence length="208" mass="22328">MTDPNPKDFWENRYAGAERVWSGRVNATLSSLVADLPAGRSLDLGCGEGGDVLWLAGRGWEALGVDISATAVARARSHAEVEDFAPGSAEFLVGELPEGMPAGPFDLITASFLQSPVALDRTEILRAAAQRVSIGGRLLVVSHATAPPWSEHKHGPEEMPTLDGDLQALHPRAEWELEVGELRERSAVGPDGQEASLEDLVILARRLH</sequence>
<dbReference type="Pfam" id="PF13649">
    <property type="entry name" value="Methyltransf_25"/>
    <property type="match status" value="1"/>
</dbReference>
<name>A0ABR9JDX8_9MICC</name>
<comment type="caution">
    <text evidence="5">The sequence shown here is derived from an EMBL/GenBank/DDBJ whole genome shotgun (WGS) entry which is preliminary data.</text>
</comment>
<proteinExistence type="predicted"/>
<dbReference type="EC" id="2.1.1.80" evidence="5"/>
<dbReference type="GO" id="GO:0032259">
    <property type="term" value="P:methylation"/>
    <property type="evidence" value="ECO:0007669"/>
    <property type="project" value="UniProtKB-KW"/>
</dbReference>
<gene>
    <name evidence="5" type="ORF">H4W27_001096</name>
</gene>
<dbReference type="RefSeq" id="WP_192595056.1">
    <property type="nucleotide sequence ID" value="NZ_BAAALJ010000046.1"/>
</dbReference>